<dbReference type="PRINTS" id="PR01097">
    <property type="entry name" value="TRNSRECEPTRP"/>
</dbReference>
<dbReference type="InterPro" id="IPR013555">
    <property type="entry name" value="TRP_dom"/>
</dbReference>
<feature type="region of interest" description="Disordered" evidence="10">
    <location>
        <begin position="39"/>
        <end position="108"/>
    </location>
</feature>
<feature type="transmembrane region" description="Helical" evidence="11">
    <location>
        <begin position="599"/>
        <end position="616"/>
    </location>
</feature>
<evidence type="ECO:0000259" key="12">
    <source>
        <dbReference type="SMART" id="SM01420"/>
    </source>
</evidence>
<evidence type="ECO:0000256" key="10">
    <source>
        <dbReference type="SAM" id="MobiDB-lite"/>
    </source>
</evidence>
<dbReference type="InterPro" id="IPR005821">
    <property type="entry name" value="Ion_trans_dom"/>
</dbReference>
<keyword evidence="3 11" id="KW-0812">Transmembrane</keyword>
<keyword evidence="4" id="KW-0677">Repeat</keyword>
<reference evidence="13" key="1">
    <citation type="submission" date="2022-06" db="EMBL/GenBank/DDBJ databases">
        <authorList>
            <person name="Berger JAMES D."/>
            <person name="Berger JAMES D."/>
        </authorList>
    </citation>
    <scope>NUCLEOTIDE SEQUENCE [LARGE SCALE GENOMIC DNA]</scope>
</reference>
<sequence length="1289" mass="146809">MNYALSYKKREEIYQQQSELELSDQIHLARLSQRGKAAAVQAVSRQHHQTQQQYQKDPRRRSYSTDNLSQFINTTTTTNTTNMPFTEKRKSSKYRKTQHKPPQHTTSLINLKGVGNIGENELRQEVHDLLDEVENKVLRNPADDVYDGDNDDIDTTATKTASIRTKTTSTTNENMTKTIYNRRVNGMSRRETVVELGGLELPMSEGELSEIERIYLYAAEQGDLATIKQLTDESVDLKLNLNCTDTLGRDVLRIAIENEHMELLQFLVAIPALDLKDCLLHAINEDNVSAVEIILQAQNERASKKDLRGLLGRFQSSMFTPDINGIILAAHRDNYVILKLLLDRGDRIPKPHDLRCACNLCTQARREDGLQHSKLRINTYRALTSPSFIILTSNDPILTAFELSWELKKLGQLENEFRSDYEEMEAKCQQFATDMLAQTRSSAELSVVLNHDTGGDSTGCHVGGIDRQSYSGDISERMQLSRLKLAIRYEQKKFVAHPHCQQLLAAIWYEGLPGFRQKPMFAQLTTIGVLCSMFPILATFYMLAPHSKMGSMMKKPFIKFLCHSSSYLSFLALLTLAAIRVEFLLTNSMDQRMHDRGPPPSLTESALIIYVIGFVWQQMKKLYIWGLRAHLTDMWNLVDFVMNSLYISTISLRTVAWARTVFYDEPRYVNRGQWDSFDPVLVSECLFAAANIVSTLKLVYVFTVSPQLGPLQISLGRMLYDIFRFFCVYFLVLVAFAFGFNQLYWFYAKNRARNCKNVHFTLEEGQKDVYDYCITRGTYFTNLFEIVQSLYWSAYGLIDLTSFNLEYPHVFTEFVGKLTFGTYSYIAFIVLLNMLIAMMNSSYEQIVGQVDVEWKFARSKLWISFFGEGCTVPVPFNIIPTPKSFMYMMNSLKKLFLNCYKEKLHRNNWETVRQRVKQVKEREARYQVVMRELTKRYIMYKLKSGENETVSPDDLSEIKGDISAFRHELLDILKSNGMKIPNYHKKVSKLRRGRDNFQISEIQEMVRGKKSSDSMKQTSERHFDEDKVMKPSKPLLGDKIHSLKRRTPTSVMMSKSDMSQSLQSNNNNDDDDHGETKDQNVTDAGSGGGPVDNPAFEGEEIIGRKKVLPGLSSLGKSTLIKSVSIAGQEIFTSDITVQPIIHPNVTPCTSTIVCEETLDCTTTTTTADHNLVSVISPPPRPPTQQPTTSQSLFQPSVEIIKPSLDKAQGAHETGVKPDFKKMTDATDAKHSAETKKSALKQGNVVAEGKVDIQVEPLKTSTDDKKVKQRKKMADIQQTPQLLDKRSDFV</sequence>
<reference evidence="14" key="2">
    <citation type="submission" date="2023-11" db="UniProtKB">
        <authorList>
            <consortium name="WormBaseParasite"/>
        </authorList>
    </citation>
    <scope>IDENTIFICATION</scope>
</reference>
<keyword evidence="7" id="KW-0406">Ion transport</keyword>
<dbReference type="InterPro" id="IPR002153">
    <property type="entry name" value="TRPC_channel"/>
</dbReference>
<dbReference type="PANTHER" id="PTHR10117">
    <property type="entry name" value="TRANSIENT RECEPTOR POTENTIAL CHANNEL"/>
    <property type="match status" value="1"/>
</dbReference>
<feature type="domain" description="Transient receptor ion channel" evidence="12">
    <location>
        <begin position="356"/>
        <end position="418"/>
    </location>
</feature>
<organism evidence="13 14">
    <name type="scientific">Trichobilharzia regenti</name>
    <name type="common">Nasal bird schistosome</name>
    <dbReference type="NCBI Taxonomy" id="157069"/>
    <lineage>
        <taxon>Eukaryota</taxon>
        <taxon>Metazoa</taxon>
        <taxon>Spiralia</taxon>
        <taxon>Lophotrochozoa</taxon>
        <taxon>Platyhelminthes</taxon>
        <taxon>Trematoda</taxon>
        <taxon>Digenea</taxon>
        <taxon>Strigeidida</taxon>
        <taxon>Schistosomatoidea</taxon>
        <taxon>Schistosomatidae</taxon>
        <taxon>Trichobilharzia</taxon>
    </lineage>
</organism>
<evidence type="ECO:0000256" key="8">
    <source>
        <dbReference type="ARBA" id="ARBA00023136"/>
    </source>
</evidence>
<evidence type="ECO:0000256" key="9">
    <source>
        <dbReference type="ARBA" id="ARBA00023303"/>
    </source>
</evidence>
<evidence type="ECO:0000256" key="7">
    <source>
        <dbReference type="ARBA" id="ARBA00023065"/>
    </source>
</evidence>
<name>A0AA85IWE2_TRIRE</name>
<feature type="transmembrane region" description="Helical" evidence="11">
    <location>
        <begin position="520"/>
        <end position="544"/>
    </location>
</feature>
<keyword evidence="2" id="KW-0813">Transport</keyword>
<dbReference type="Pfam" id="PF00520">
    <property type="entry name" value="Ion_trans"/>
    <property type="match status" value="1"/>
</dbReference>
<feature type="region of interest" description="Disordered" evidence="10">
    <location>
        <begin position="1256"/>
        <end position="1289"/>
    </location>
</feature>
<dbReference type="SMART" id="SM01420">
    <property type="entry name" value="TRP_2"/>
    <property type="match status" value="1"/>
</dbReference>
<evidence type="ECO:0000256" key="11">
    <source>
        <dbReference type="SAM" id="Phobius"/>
    </source>
</evidence>
<evidence type="ECO:0000256" key="2">
    <source>
        <dbReference type="ARBA" id="ARBA00022448"/>
    </source>
</evidence>
<dbReference type="GO" id="GO:0005886">
    <property type="term" value="C:plasma membrane"/>
    <property type="evidence" value="ECO:0007669"/>
    <property type="project" value="TreeGrafter"/>
</dbReference>
<evidence type="ECO:0000256" key="4">
    <source>
        <dbReference type="ARBA" id="ARBA00022737"/>
    </source>
</evidence>
<proteinExistence type="predicted"/>
<keyword evidence="13" id="KW-1185">Reference proteome</keyword>
<feature type="transmembrane region" description="Helical" evidence="11">
    <location>
        <begin position="861"/>
        <end position="879"/>
    </location>
</feature>
<feature type="transmembrane region" description="Helical" evidence="11">
    <location>
        <begin position="556"/>
        <end position="579"/>
    </location>
</feature>
<keyword evidence="9" id="KW-0407">Ion channel</keyword>
<feature type="compositionally biased region" description="Basic and acidic residues" evidence="10">
    <location>
        <begin position="1004"/>
        <end position="1029"/>
    </location>
</feature>
<feature type="compositionally biased region" description="Low complexity" evidence="10">
    <location>
        <begin position="73"/>
        <end position="82"/>
    </location>
</feature>
<dbReference type="GO" id="GO:0015279">
    <property type="term" value="F:store-operated calcium channel activity"/>
    <property type="evidence" value="ECO:0007669"/>
    <property type="project" value="TreeGrafter"/>
</dbReference>
<evidence type="ECO:0000256" key="6">
    <source>
        <dbReference type="ARBA" id="ARBA00023043"/>
    </source>
</evidence>
<dbReference type="InterPro" id="IPR036770">
    <property type="entry name" value="Ankyrin_rpt-contain_sf"/>
</dbReference>
<feature type="compositionally biased region" description="Polar residues" evidence="10">
    <location>
        <begin position="1048"/>
        <end position="1064"/>
    </location>
</feature>
<evidence type="ECO:0000256" key="3">
    <source>
        <dbReference type="ARBA" id="ARBA00022692"/>
    </source>
</evidence>
<evidence type="ECO:0000313" key="14">
    <source>
        <dbReference type="WBParaSite" id="TREG1_107580.1"/>
    </source>
</evidence>
<feature type="region of interest" description="Disordered" evidence="10">
    <location>
        <begin position="1004"/>
        <end position="1096"/>
    </location>
</feature>
<dbReference type="GO" id="GO:0070679">
    <property type="term" value="F:inositol 1,4,5 trisphosphate binding"/>
    <property type="evidence" value="ECO:0007669"/>
    <property type="project" value="TreeGrafter"/>
</dbReference>
<dbReference type="GO" id="GO:0034703">
    <property type="term" value="C:cation channel complex"/>
    <property type="evidence" value="ECO:0007669"/>
    <property type="project" value="TreeGrafter"/>
</dbReference>
<evidence type="ECO:0000256" key="1">
    <source>
        <dbReference type="ARBA" id="ARBA00004141"/>
    </source>
</evidence>
<feature type="transmembrane region" description="Helical" evidence="11">
    <location>
        <begin position="680"/>
        <end position="702"/>
    </location>
</feature>
<dbReference type="Gene3D" id="1.25.40.20">
    <property type="entry name" value="Ankyrin repeat-containing domain"/>
    <property type="match status" value="1"/>
</dbReference>
<dbReference type="WBParaSite" id="TREG1_107580.1">
    <property type="protein sequence ID" value="TREG1_107580.1"/>
    <property type="gene ID" value="TREG1_107580"/>
</dbReference>
<keyword evidence="6" id="KW-0040">ANK repeat</keyword>
<protein>
    <recommendedName>
        <fullName evidence="12">Transient receptor ion channel domain-containing protein</fullName>
    </recommendedName>
</protein>
<keyword evidence="8 11" id="KW-0472">Membrane</keyword>
<feature type="transmembrane region" description="Helical" evidence="11">
    <location>
        <begin position="823"/>
        <end position="841"/>
    </location>
</feature>
<dbReference type="NCBIfam" id="TIGR00870">
    <property type="entry name" value="trp"/>
    <property type="match status" value="1"/>
</dbReference>
<dbReference type="GO" id="GO:0051480">
    <property type="term" value="P:regulation of cytosolic calcium ion concentration"/>
    <property type="evidence" value="ECO:0007669"/>
    <property type="project" value="TreeGrafter"/>
</dbReference>
<accession>A0AA85IWE2</accession>
<dbReference type="Proteomes" id="UP000050795">
    <property type="component" value="Unassembled WGS sequence"/>
</dbReference>
<dbReference type="PANTHER" id="PTHR10117:SF54">
    <property type="entry name" value="TRANSIENT RECEPTOR POTENTIAL-GAMMA PROTEIN"/>
    <property type="match status" value="1"/>
</dbReference>
<keyword evidence="5 11" id="KW-1133">Transmembrane helix</keyword>
<dbReference type="SUPFAM" id="SSF48403">
    <property type="entry name" value="Ankyrin repeat"/>
    <property type="match status" value="1"/>
</dbReference>
<feature type="compositionally biased region" description="Basic residues" evidence="10">
    <location>
        <begin position="90"/>
        <end position="102"/>
    </location>
</feature>
<feature type="transmembrane region" description="Helical" evidence="11">
    <location>
        <begin position="722"/>
        <end position="747"/>
    </location>
</feature>
<evidence type="ECO:0000313" key="13">
    <source>
        <dbReference type="Proteomes" id="UP000050795"/>
    </source>
</evidence>
<dbReference type="Pfam" id="PF08344">
    <property type="entry name" value="TRP_2"/>
    <property type="match status" value="1"/>
</dbReference>
<evidence type="ECO:0000256" key="5">
    <source>
        <dbReference type="ARBA" id="ARBA00022989"/>
    </source>
</evidence>
<comment type="subcellular location">
    <subcellularLocation>
        <location evidence="1">Membrane</location>
        <topology evidence="1">Multi-pass membrane protein</topology>
    </subcellularLocation>
</comment>